<protein>
    <submittedName>
        <fullName evidence="2">T9SS type A sorting domain-containing protein</fullName>
    </submittedName>
</protein>
<comment type="caution">
    <text evidence="2">The sequence shown here is derived from an EMBL/GenBank/DDBJ whole genome shotgun (WGS) entry which is preliminary data.</text>
</comment>
<evidence type="ECO:0000313" key="2">
    <source>
        <dbReference type="EMBL" id="HGD13207.1"/>
    </source>
</evidence>
<feature type="domain" description="Secretion system C-terminal sorting" evidence="1">
    <location>
        <begin position="164"/>
        <end position="231"/>
    </location>
</feature>
<evidence type="ECO:0000259" key="1">
    <source>
        <dbReference type="Pfam" id="PF18962"/>
    </source>
</evidence>
<organism evidence="2">
    <name type="scientific">candidate division WOR-3 bacterium</name>
    <dbReference type="NCBI Taxonomy" id="2052148"/>
    <lineage>
        <taxon>Bacteria</taxon>
        <taxon>Bacteria division WOR-3</taxon>
    </lineage>
</organism>
<name>A0A7V3PTQ4_UNCW3</name>
<dbReference type="InterPro" id="IPR026444">
    <property type="entry name" value="Secre_tail"/>
</dbReference>
<reference evidence="2" key="1">
    <citation type="journal article" date="2020" name="mSystems">
        <title>Genome- and Community-Level Interaction Insights into Carbon Utilization and Element Cycling Functions of Hydrothermarchaeota in Hydrothermal Sediment.</title>
        <authorList>
            <person name="Zhou Z."/>
            <person name="Liu Y."/>
            <person name="Xu W."/>
            <person name="Pan J."/>
            <person name="Luo Z.H."/>
            <person name="Li M."/>
        </authorList>
    </citation>
    <scope>NUCLEOTIDE SEQUENCE [LARGE SCALE GENOMIC DNA]</scope>
    <source>
        <strain evidence="2">SpSt-914</strain>
    </source>
</reference>
<sequence>MIRRLLLLLIHIMNYNEPKKEGIMKNILPVLVLTLGLFTTPALALVDIGGILQTGNAGVDIDSIQWYLVSSPAPILESTPGWGGPAGTTDTYQLAPKTEWPQWGELYYRVNGIPNRLALNPILPDTWYELSGFDLQGAMVRFEDTVLQGINTPPAPNRPQTISVFPNPVRAGLIRLEPVVMQVELYDIIGNRCPVQLTRDQSGVTLDISRLDCGIYLLRIRNAGFESTTKILKLQ</sequence>
<gene>
    <name evidence="2" type="ORF">ENX16_03920</name>
</gene>
<dbReference type="NCBIfam" id="TIGR04183">
    <property type="entry name" value="Por_Secre_tail"/>
    <property type="match status" value="1"/>
</dbReference>
<dbReference type="Pfam" id="PF18962">
    <property type="entry name" value="Por_Secre_tail"/>
    <property type="match status" value="1"/>
</dbReference>
<dbReference type="EMBL" id="DTMZ01000092">
    <property type="protein sequence ID" value="HGD13207.1"/>
    <property type="molecule type" value="Genomic_DNA"/>
</dbReference>
<dbReference type="AlphaFoldDB" id="A0A7V3PTQ4"/>
<proteinExistence type="predicted"/>
<accession>A0A7V3PTQ4</accession>